<name>A0A7M1AWH8_9BACT</name>
<feature type="transmembrane region" description="Helical" evidence="1">
    <location>
        <begin position="27"/>
        <end position="49"/>
    </location>
</feature>
<evidence type="ECO:0000313" key="2">
    <source>
        <dbReference type="EMBL" id="QOP41676.1"/>
    </source>
</evidence>
<dbReference type="EMBL" id="CP041165">
    <property type="protein sequence ID" value="QOP41676.1"/>
    <property type="molecule type" value="Genomic_DNA"/>
</dbReference>
<keyword evidence="1" id="KW-1133">Transmembrane helix</keyword>
<evidence type="ECO:0000313" key="3">
    <source>
        <dbReference type="Proteomes" id="UP000593910"/>
    </source>
</evidence>
<organism evidence="2 3">
    <name type="scientific">Sulfurimonas marina</name>
    <dbReference type="NCBI Taxonomy" id="2590551"/>
    <lineage>
        <taxon>Bacteria</taxon>
        <taxon>Pseudomonadati</taxon>
        <taxon>Campylobacterota</taxon>
        <taxon>Epsilonproteobacteria</taxon>
        <taxon>Campylobacterales</taxon>
        <taxon>Sulfurimonadaceae</taxon>
        <taxon>Sulfurimonas</taxon>
    </lineage>
</organism>
<keyword evidence="1" id="KW-0472">Membrane</keyword>
<keyword evidence="3" id="KW-1185">Reference proteome</keyword>
<evidence type="ECO:0008006" key="4">
    <source>
        <dbReference type="Google" id="ProtNLM"/>
    </source>
</evidence>
<gene>
    <name evidence="2" type="ORF">FJR03_07945</name>
</gene>
<reference evidence="2 3" key="1">
    <citation type="submission" date="2019-06" db="EMBL/GenBank/DDBJ databases">
        <title>Sulfurimonas gotlandica sp. nov., a chemoautotrophic and psychrotolerant epsilonproteobacterium isolated from a pelagic redoxcline, and an emended description of the genus Sulfurimonas.</title>
        <authorList>
            <person name="Wang S."/>
            <person name="Jiang L."/>
            <person name="Shao Z."/>
        </authorList>
    </citation>
    <scope>NUCLEOTIDE SEQUENCE [LARGE SCALE GENOMIC DNA]</scope>
    <source>
        <strain evidence="2 3">B2</strain>
    </source>
</reference>
<evidence type="ECO:0000256" key="1">
    <source>
        <dbReference type="SAM" id="Phobius"/>
    </source>
</evidence>
<dbReference type="Proteomes" id="UP000593910">
    <property type="component" value="Chromosome"/>
</dbReference>
<sequence>MMDKLDNTYDIPLHDIKPLIEVQEYSLYYFIAIITVATIILLGILYLLYRYLRDRKKYNERKEHFTILEALDFEQTKQAAYDLTHYGATFKDDTPRHLKHYELMVEKLEPYKYKKSVEPFDGETLRQIDVYKGMLDV</sequence>
<proteinExistence type="predicted"/>
<accession>A0A7M1AWH8</accession>
<dbReference type="AlphaFoldDB" id="A0A7M1AWH8"/>
<protein>
    <recommendedName>
        <fullName evidence="4">DUF4381 domain-containing protein</fullName>
    </recommendedName>
</protein>
<dbReference type="KEGG" id="smax:FJR03_07945"/>
<keyword evidence="1" id="KW-0812">Transmembrane</keyword>